<sequence>MSERVWGGGENHGGEAWKGDAGRCARMHRCVGCGNTATALGLGGLSTARRRRKSDGGKRTKAARALPDSAASICVSVSVVSVIRPAEDAGTRGLLSRPAPIACLPCQPCLISSPRAAARGRAYLHNRNAKCYCVPVPCLAVSIFGPPGLAAQATARAPSPRLAPIARKAVARCASAGASSGGVVVGAVVIGLEEGGVGGSDGGDADADADDDAALLPAPRRAAPHRTAPSPRFVSKRLVSSRQRRWAVAGTGLAATPQAPDYSRVAGAAWREGSLPCSMPMSRYQDLVRRAGALWRWGGGLLAAAAVASRGEVFQNPSHSWA</sequence>
<dbReference type="Proteomes" id="UP000799438">
    <property type="component" value="Unassembled WGS sequence"/>
</dbReference>
<organism evidence="1 2">
    <name type="scientific">Aplosporella prunicola CBS 121167</name>
    <dbReference type="NCBI Taxonomy" id="1176127"/>
    <lineage>
        <taxon>Eukaryota</taxon>
        <taxon>Fungi</taxon>
        <taxon>Dikarya</taxon>
        <taxon>Ascomycota</taxon>
        <taxon>Pezizomycotina</taxon>
        <taxon>Dothideomycetes</taxon>
        <taxon>Dothideomycetes incertae sedis</taxon>
        <taxon>Botryosphaeriales</taxon>
        <taxon>Aplosporellaceae</taxon>
        <taxon>Aplosporella</taxon>
    </lineage>
</organism>
<protein>
    <submittedName>
        <fullName evidence="1">Uncharacterized protein</fullName>
    </submittedName>
</protein>
<keyword evidence="2" id="KW-1185">Reference proteome</keyword>
<name>A0A6A6AYG2_9PEZI</name>
<evidence type="ECO:0000313" key="1">
    <source>
        <dbReference type="EMBL" id="KAF2136969.1"/>
    </source>
</evidence>
<reference evidence="1" key="1">
    <citation type="journal article" date="2020" name="Stud. Mycol.">
        <title>101 Dothideomycetes genomes: a test case for predicting lifestyles and emergence of pathogens.</title>
        <authorList>
            <person name="Haridas S."/>
            <person name="Albert R."/>
            <person name="Binder M."/>
            <person name="Bloem J."/>
            <person name="Labutti K."/>
            <person name="Salamov A."/>
            <person name="Andreopoulos B."/>
            <person name="Baker S."/>
            <person name="Barry K."/>
            <person name="Bills G."/>
            <person name="Bluhm B."/>
            <person name="Cannon C."/>
            <person name="Castanera R."/>
            <person name="Culley D."/>
            <person name="Daum C."/>
            <person name="Ezra D."/>
            <person name="Gonzalez J."/>
            <person name="Henrissat B."/>
            <person name="Kuo A."/>
            <person name="Liang C."/>
            <person name="Lipzen A."/>
            <person name="Lutzoni F."/>
            <person name="Magnuson J."/>
            <person name="Mondo S."/>
            <person name="Nolan M."/>
            <person name="Ohm R."/>
            <person name="Pangilinan J."/>
            <person name="Park H.-J."/>
            <person name="Ramirez L."/>
            <person name="Alfaro M."/>
            <person name="Sun H."/>
            <person name="Tritt A."/>
            <person name="Yoshinaga Y."/>
            <person name="Zwiers L.-H."/>
            <person name="Turgeon B."/>
            <person name="Goodwin S."/>
            <person name="Spatafora J."/>
            <person name="Crous P."/>
            <person name="Grigoriev I."/>
        </authorList>
    </citation>
    <scope>NUCLEOTIDE SEQUENCE</scope>
    <source>
        <strain evidence="1">CBS 121167</strain>
    </source>
</reference>
<dbReference type="RefSeq" id="XP_033392687.1">
    <property type="nucleotide sequence ID" value="XM_033543587.1"/>
</dbReference>
<evidence type="ECO:0000313" key="2">
    <source>
        <dbReference type="Proteomes" id="UP000799438"/>
    </source>
</evidence>
<proteinExistence type="predicted"/>
<dbReference type="AlphaFoldDB" id="A0A6A6AYG2"/>
<dbReference type="GeneID" id="54301084"/>
<accession>A0A6A6AYG2</accession>
<dbReference type="EMBL" id="ML995509">
    <property type="protein sequence ID" value="KAF2136969.1"/>
    <property type="molecule type" value="Genomic_DNA"/>
</dbReference>
<gene>
    <name evidence="1" type="ORF">K452DRAFT_312773</name>
</gene>